<dbReference type="EMBL" id="LJZO01000064">
    <property type="protein sequence ID" value="ROV88709.1"/>
    <property type="molecule type" value="Genomic_DNA"/>
</dbReference>
<feature type="compositionally biased region" description="Basic and acidic residues" evidence="1">
    <location>
        <begin position="20"/>
        <end position="34"/>
    </location>
</feature>
<keyword evidence="3" id="KW-1185">Reference proteome</keyword>
<reference evidence="2 3" key="1">
    <citation type="submission" date="2015-09" db="EMBL/GenBank/DDBJ databases">
        <title>Host preference determinants of Valsa canker pathogens revealed by comparative genomics.</title>
        <authorList>
            <person name="Yin Z."/>
            <person name="Huang L."/>
        </authorList>
    </citation>
    <scope>NUCLEOTIDE SEQUENCE [LARGE SCALE GENOMIC DNA]</scope>
    <source>
        <strain evidence="2 3">YSFL</strain>
    </source>
</reference>
<dbReference type="AlphaFoldDB" id="A0A423VCQ8"/>
<evidence type="ECO:0000313" key="2">
    <source>
        <dbReference type="EMBL" id="ROV88709.1"/>
    </source>
</evidence>
<sequence>MSHTEKEWKDVGSTEEQGTDEIRDVDGDYGIDERQDTEDEQYIDDSREPSREDGGVEECESAFAIWAMLKLPRRLLHNCIEAVFSIHDRKQRLGSGLKIMLHVAVTIRESWPAPPFKNTL</sequence>
<feature type="compositionally biased region" description="Basic and acidic residues" evidence="1">
    <location>
        <begin position="44"/>
        <end position="54"/>
    </location>
</feature>
<evidence type="ECO:0000256" key="1">
    <source>
        <dbReference type="SAM" id="MobiDB-lite"/>
    </source>
</evidence>
<gene>
    <name evidence="2" type="ORF">VSDG_09519</name>
</gene>
<protein>
    <submittedName>
        <fullName evidence="2">Uncharacterized protein</fullName>
    </submittedName>
</protein>
<comment type="caution">
    <text evidence="2">The sequence shown here is derived from an EMBL/GenBank/DDBJ whole genome shotgun (WGS) entry which is preliminary data.</text>
</comment>
<accession>A0A423VCQ8</accession>
<dbReference type="Proteomes" id="UP000284375">
    <property type="component" value="Unassembled WGS sequence"/>
</dbReference>
<organism evidence="2 3">
    <name type="scientific">Cytospora chrysosperma</name>
    <name type="common">Cytospora canker fungus</name>
    <name type="synonym">Sphaeria chrysosperma</name>
    <dbReference type="NCBI Taxonomy" id="252740"/>
    <lineage>
        <taxon>Eukaryota</taxon>
        <taxon>Fungi</taxon>
        <taxon>Dikarya</taxon>
        <taxon>Ascomycota</taxon>
        <taxon>Pezizomycotina</taxon>
        <taxon>Sordariomycetes</taxon>
        <taxon>Sordariomycetidae</taxon>
        <taxon>Diaporthales</taxon>
        <taxon>Cytosporaceae</taxon>
        <taxon>Cytospora</taxon>
    </lineage>
</organism>
<evidence type="ECO:0000313" key="3">
    <source>
        <dbReference type="Proteomes" id="UP000284375"/>
    </source>
</evidence>
<name>A0A423VCQ8_CYTCH</name>
<proteinExistence type="predicted"/>
<feature type="region of interest" description="Disordered" evidence="1">
    <location>
        <begin position="1"/>
        <end position="55"/>
    </location>
</feature>
<feature type="compositionally biased region" description="Basic and acidic residues" evidence="1">
    <location>
        <begin position="1"/>
        <end position="12"/>
    </location>
</feature>